<accession>N6U0X8</accession>
<dbReference type="InterPro" id="IPR025875">
    <property type="entry name" value="Leu-rich_rpt_4"/>
</dbReference>
<name>N6U0X8_DENPD</name>
<reference evidence="4 6" key="1">
    <citation type="journal article" date="2013" name="Genome Biol.">
        <title>Draft genome of the mountain pine beetle, Dendroctonus ponderosae Hopkins, a major forest pest.</title>
        <authorList>
            <person name="Keeling C.I."/>
            <person name="Yuen M.M."/>
            <person name="Liao N.Y."/>
            <person name="Docking T.R."/>
            <person name="Chan S.K."/>
            <person name="Taylor G.A."/>
            <person name="Palmquist D.L."/>
            <person name="Jackman S.D."/>
            <person name="Nguyen A."/>
            <person name="Li M."/>
            <person name="Henderson H."/>
            <person name="Janes J.K."/>
            <person name="Zhao Y."/>
            <person name="Pandoh P."/>
            <person name="Moore R."/>
            <person name="Sperling F.A."/>
            <person name="Huber D.P."/>
            <person name="Birol I."/>
            <person name="Jones S.J."/>
            <person name="Bohlmann J."/>
        </authorList>
    </citation>
    <scope>NUCLEOTIDE SEQUENCE</scope>
</reference>
<dbReference type="PROSITE" id="PS51450">
    <property type="entry name" value="LRR"/>
    <property type="match status" value="3"/>
</dbReference>
<dbReference type="Pfam" id="PF00787">
    <property type="entry name" value="PX"/>
    <property type="match status" value="1"/>
</dbReference>
<dbReference type="Proteomes" id="UP000030742">
    <property type="component" value="Unassembled WGS sequence"/>
</dbReference>
<dbReference type="PANTHER" id="PTHR15454:SF35">
    <property type="entry name" value="NISCHARIN"/>
    <property type="match status" value="1"/>
</dbReference>
<evidence type="ECO:0000313" key="6">
    <source>
        <dbReference type="Proteomes" id="UP000030742"/>
    </source>
</evidence>
<evidence type="ECO:0000256" key="1">
    <source>
        <dbReference type="ARBA" id="ARBA00022614"/>
    </source>
</evidence>
<dbReference type="OrthoDB" id="430293at2759"/>
<dbReference type="Gene3D" id="3.80.10.10">
    <property type="entry name" value="Ribonuclease Inhibitor"/>
    <property type="match status" value="2"/>
</dbReference>
<dbReference type="Gene3D" id="3.30.1520.10">
    <property type="entry name" value="Phox-like domain"/>
    <property type="match status" value="1"/>
</dbReference>
<dbReference type="Pfam" id="PF12799">
    <property type="entry name" value="LRR_4"/>
    <property type="match status" value="1"/>
</dbReference>
<evidence type="ECO:0000313" key="5">
    <source>
        <dbReference type="EMBL" id="ERL86112.1"/>
    </source>
</evidence>
<dbReference type="InterPro" id="IPR001683">
    <property type="entry name" value="PX_dom"/>
</dbReference>
<organism evidence="4">
    <name type="scientific">Dendroctonus ponderosae</name>
    <name type="common">Mountain pine beetle</name>
    <dbReference type="NCBI Taxonomy" id="77166"/>
    <lineage>
        <taxon>Eukaryota</taxon>
        <taxon>Metazoa</taxon>
        <taxon>Ecdysozoa</taxon>
        <taxon>Arthropoda</taxon>
        <taxon>Hexapoda</taxon>
        <taxon>Insecta</taxon>
        <taxon>Pterygota</taxon>
        <taxon>Neoptera</taxon>
        <taxon>Endopterygota</taxon>
        <taxon>Coleoptera</taxon>
        <taxon>Polyphaga</taxon>
        <taxon>Cucujiformia</taxon>
        <taxon>Curculionidae</taxon>
        <taxon>Scolytinae</taxon>
        <taxon>Dendroctonus</taxon>
    </lineage>
</organism>
<dbReference type="SUPFAM" id="SSF52075">
    <property type="entry name" value="Outer arm dynein light chain 1"/>
    <property type="match status" value="1"/>
</dbReference>
<dbReference type="STRING" id="77166.N6U0X8"/>
<evidence type="ECO:0000259" key="3">
    <source>
        <dbReference type="Pfam" id="PF00787"/>
    </source>
</evidence>
<keyword evidence="2" id="KW-0677">Repeat</keyword>
<dbReference type="AlphaFoldDB" id="N6U0X8"/>
<feature type="domain" description="PX" evidence="3">
    <location>
        <begin position="34"/>
        <end position="68"/>
    </location>
</feature>
<dbReference type="OMA" id="HKMDVWY"/>
<dbReference type="InterPro" id="IPR001611">
    <property type="entry name" value="Leu-rich_rpt"/>
</dbReference>
<proteinExistence type="predicted"/>
<evidence type="ECO:0000256" key="2">
    <source>
        <dbReference type="ARBA" id="ARBA00022737"/>
    </source>
</evidence>
<dbReference type="SUPFAM" id="SSF64268">
    <property type="entry name" value="PX domain"/>
    <property type="match status" value="1"/>
</dbReference>
<dbReference type="PANTHER" id="PTHR15454">
    <property type="entry name" value="NISCHARIN RELATED"/>
    <property type="match status" value="1"/>
</dbReference>
<evidence type="ECO:0000313" key="4">
    <source>
        <dbReference type="EMBL" id="ENN74261.1"/>
    </source>
</evidence>
<dbReference type="SMART" id="SM00365">
    <property type="entry name" value="LRR_SD22"/>
    <property type="match status" value="4"/>
</dbReference>
<gene>
    <name evidence="5" type="ORF">D910_03526</name>
    <name evidence="4" type="ORF">YQE_09233</name>
</gene>
<feature type="non-terminal residue" evidence="4">
    <location>
        <position position="1"/>
    </location>
</feature>
<dbReference type="InterPro" id="IPR032675">
    <property type="entry name" value="LRR_dom_sf"/>
</dbReference>
<keyword evidence="1" id="KW-0433">Leucine-rich repeat</keyword>
<protein>
    <recommendedName>
        <fullName evidence="3">PX domain-containing protein</fullName>
    </recommendedName>
</protein>
<dbReference type="EMBL" id="KB741077">
    <property type="protein sequence ID" value="ENN74261.1"/>
    <property type="molecule type" value="Genomic_DNA"/>
</dbReference>
<dbReference type="GO" id="GO:0035091">
    <property type="term" value="F:phosphatidylinositol binding"/>
    <property type="evidence" value="ECO:0007669"/>
    <property type="project" value="InterPro"/>
</dbReference>
<dbReference type="HOGENOM" id="CLU_029070_0_0_1"/>
<sequence length="378" mass="42467">MACLWRNQNRSSIEIPSTEEFSSVTYYVIHVTVGEVKWKVKHRYNDFFNLHSKLVVDHGVSKDILPSKKLYAISELVKSCFPDADNLEKPLDLGPILDMCSQLDSLVINGSNSEYLQSNIVLNKLPFEMSQLKIDSSVCFKKISLSMISSLGSLRSTLTVLKVSYTDATSICDILQCDVLHKTAIEGSQKWDALETLDLSHNNLVDIDKTIHLAVSLKHLILNHNKISTISNLMHLPRLEELSIVNNLITICDQLHTKVGNIKSLNLSQNNVVTTKGFKKLYSLENLDLSCNKITEIEDLRYLGNLPCLENITLTGNNVSTTIDYRVKVLELFGNRAKDICLDNEKPSQSELDKVSVLSALRIVKEGKTPDLSKEMCK</sequence>
<dbReference type="EMBL" id="KB631792">
    <property type="protein sequence ID" value="ERL86112.1"/>
    <property type="molecule type" value="Genomic_DNA"/>
</dbReference>
<dbReference type="InterPro" id="IPR036871">
    <property type="entry name" value="PX_dom_sf"/>
</dbReference>
<dbReference type="GO" id="GO:0005737">
    <property type="term" value="C:cytoplasm"/>
    <property type="evidence" value="ECO:0007669"/>
    <property type="project" value="TreeGrafter"/>
</dbReference>
<dbReference type="Pfam" id="PF13855">
    <property type="entry name" value="LRR_8"/>
    <property type="match status" value="1"/>
</dbReference>
<dbReference type="PRINTS" id="PR00019">
    <property type="entry name" value="LEURICHRPT"/>
</dbReference>